<feature type="region of interest" description="Disordered" evidence="1">
    <location>
        <begin position="61"/>
        <end position="100"/>
    </location>
</feature>
<keyword evidence="3" id="KW-1185">Reference proteome</keyword>
<dbReference type="EMBL" id="OX451740">
    <property type="protein sequence ID" value="CAI8614965.1"/>
    <property type="molecule type" value="Genomic_DNA"/>
</dbReference>
<organism evidence="2 3">
    <name type="scientific">Vicia faba</name>
    <name type="common">Broad bean</name>
    <name type="synonym">Faba vulgaris</name>
    <dbReference type="NCBI Taxonomy" id="3906"/>
    <lineage>
        <taxon>Eukaryota</taxon>
        <taxon>Viridiplantae</taxon>
        <taxon>Streptophyta</taxon>
        <taxon>Embryophyta</taxon>
        <taxon>Tracheophyta</taxon>
        <taxon>Spermatophyta</taxon>
        <taxon>Magnoliopsida</taxon>
        <taxon>eudicotyledons</taxon>
        <taxon>Gunneridae</taxon>
        <taxon>Pentapetalae</taxon>
        <taxon>rosids</taxon>
        <taxon>fabids</taxon>
        <taxon>Fabales</taxon>
        <taxon>Fabaceae</taxon>
        <taxon>Papilionoideae</taxon>
        <taxon>50 kb inversion clade</taxon>
        <taxon>NPAAA clade</taxon>
        <taxon>Hologalegina</taxon>
        <taxon>IRL clade</taxon>
        <taxon>Fabeae</taxon>
        <taxon>Vicia</taxon>
    </lineage>
</organism>
<proteinExistence type="predicted"/>
<reference evidence="2 3" key="1">
    <citation type="submission" date="2023-01" db="EMBL/GenBank/DDBJ databases">
        <authorList>
            <person name="Kreplak J."/>
        </authorList>
    </citation>
    <scope>NUCLEOTIDE SEQUENCE [LARGE SCALE GENOMIC DNA]</scope>
</reference>
<protein>
    <submittedName>
        <fullName evidence="2">Uncharacterized protein</fullName>
    </submittedName>
</protein>
<evidence type="ECO:0000313" key="2">
    <source>
        <dbReference type="EMBL" id="CAI8614965.1"/>
    </source>
</evidence>
<dbReference type="AlphaFoldDB" id="A0AAV1AX34"/>
<sequence length="100" mass="10845">MQISQVQHAVRGGKPVTENNWDNVYEPSLIVVKELLESEDHFKCLDSMNPSQERIARKFSTEAKKELKDTQTGLGNAPMSASGNSSSGQADVTLSPAPVS</sequence>
<name>A0AAV1AX34_VICFA</name>
<accession>A0AAV1AX34</accession>
<evidence type="ECO:0000313" key="3">
    <source>
        <dbReference type="Proteomes" id="UP001157006"/>
    </source>
</evidence>
<evidence type="ECO:0000256" key="1">
    <source>
        <dbReference type="SAM" id="MobiDB-lite"/>
    </source>
</evidence>
<dbReference type="Proteomes" id="UP001157006">
    <property type="component" value="Chromosome 5"/>
</dbReference>
<feature type="compositionally biased region" description="Polar residues" evidence="1">
    <location>
        <begin position="70"/>
        <end position="92"/>
    </location>
</feature>
<gene>
    <name evidence="2" type="ORF">VFH_V156040</name>
</gene>